<evidence type="ECO:0000313" key="5">
    <source>
        <dbReference type="EMBL" id="SNR84880.1"/>
    </source>
</evidence>
<feature type="transmembrane region" description="Helical" evidence="3">
    <location>
        <begin position="428"/>
        <end position="448"/>
    </location>
</feature>
<dbReference type="EMBL" id="FZNS01000009">
    <property type="protein sequence ID" value="SNR84880.1"/>
    <property type="molecule type" value="Genomic_DNA"/>
</dbReference>
<proteinExistence type="inferred from homology"/>
<feature type="transmembrane region" description="Helical" evidence="3">
    <location>
        <begin position="337"/>
        <end position="358"/>
    </location>
</feature>
<feature type="transmembrane region" description="Helical" evidence="3">
    <location>
        <begin position="522"/>
        <end position="540"/>
    </location>
</feature>
<protein>
    <submittedName>
        <fullName evidence="5">Cytochrome c-type biogenesis protein CcmF</fullName>
    </submittedName>
</protein>
<dbReference type="InterPro" id="IPR002541">
    <property type="entry name" value="Cyt_c_assembly"/>
</dbReference>
<dbReference type="PANTHER" id="PTHR43653">
    <property type="entry name" value="CYTOCHROME C ASSEMBLY PROTEIN-RELATED"/>
    <property type="match status" value="1"/>
</dbReference>
<dbReference type="PANTHER" id="PTHR43653:SF1">
    <property type="entry name" value="CYTOCHROME C-TYPE BIOGENESIS PROTEIN CCMF"/>
    <property type="match status" value="1"/>
</dbReference>
<dbReference type="Pfam" id="PF01578">
    <property type="entry name" value="Cytochrom_C_asm"/>
    <property type="match status" value="1"/>
</dbReference>
<feature type="transmembrane region" description="Helical" evidence="3">
    <location>
        <begin position="378"/>
        <end position="408"/>
    </location>
</feature>
<feature type="transmembrane region" description="Helical" evidence="3">
    <location>
        <begin position="203"/>
        <end position="222"/>
    </location>
</feature>
<keyword evidence="2" id="KW-0201">Cytochrome c-type biogenesis</keyword>
<feature type="transmembrane region" description="Helical" evidence="3">
    <location>
        <begin position="52"/>
        <end position="71"/>
    </location>
</feature>
<dbReference type="Proteomes" id="UP000198310">
    <property type="component" value="Unassembled WGS sequence"/>
</dbReference>
<feature type="transmembrane region" description="Helical" evidence="3">
    <location>
        <begin position="105"/>
        <end position="123"/>
    </location>
</feature>
<dbReference type="GO" id="GO:0020037">
    <property type="term" value="F:heme binding"/>
    <property type="evidence" value="ECO:0007669"/>
    <property type="project" value="InterPro"/>
</dbReference>
<gene>
    <name evidence="5" type="ORF">SAMN06269173_10914</name>
</gene>
<sequence length="869" mass="97151">MLNTFIGDAGHFSVIVAFVAATVAAYAYYAAARNQPLGESDASWLRIGRGAFIVHGLAVFSVVICLFTIIHSHRYEYYYAWSHSSNHLPVEYMISCFWEGQEGSFLLWIFWQVLLGFGIMRYHRRWEAPVMTVFAGVQLFLTSMILGVVLGGVKIGSSPFILLRDFLTDLPVFKLNPDFVPKDGTGLNALLQNYWMVIHPPTLFLGFALTLVPFAFAIAGLWKGEFTKWVRPALRWTLVGGLVLGVGIMMGAYWAYETLNFGGYWNWDPVENAVYIPWLVLVASLHGLVLWQRSRTALRTSFVLVIATFLLVLYATFLTRSGVLGNASVHSFTDLGLSGQLIIYLAAFVVVAIGLLVWRWKTIPVSEKELTTYNSELWVFVGATVLCLGAFQVLVTTSIPVYNAFLGFIGIKSNLALPADQIQHYTKIQLWMGVGVAFFSGLAQIMWWQKNNKESLTSSLTVPGILTLLGAALVILLVQYFGLKMSITYIVLLTTALFGVLANLSMVITLMKRKVSLSGGGIAHIGIALMLLGILASAGYSNIISQNVSGLLYSREFDETTNRDNVLLWRNDKAQMGPYEVSYTGQYFDAPGVPGYVNKQLLFRTADEYKALARADIKRGDKVYYKAGDTVDILPENTYYRVEYKHRETGETFTLYPRGQVNEEMGEGLLASPDIKKFLDHDIYSHISAVPPPDKEKDWSEVKEHVLSLGDTIYLNDYFAVFRGVEPAHQTAGLGLAKGDLAIQGDFLVYGEKKQYHVHPVFVVRNRMIGRVPDEVEDLGLRLTFLNVDPSNSKFTFGVSTTQKDYIILKAVEKPFINLLWSGTLLMAVGFCMALYKRRRDVDVAELPVPEEAVKAPRPRPIQQKRQVA</sequence>
<feature type="transmembrane region" description="Helical" evidence="3">
    <location>
        <begin position="234"/>
        <end position="255"/>
    </location>
</feature>
<feature type="transmembrane region" description="Helical" evidence="3">
    <location>
        <begin position="12"/>
        <end position="31"/>
    </location>
</feature>
<keyword evidence="6" id="KW-1185">Reference proteome</keyword>
<feature type="domain" description="Cytochrome c assembly protein" evidence="4">
    <location>
        <begin position="103"/>
        <end position="321"/>
    </location>
</feature>
<keyword evidence="3" id="KW-0812">Transmembrane</keyword>
<evidence type="ECO:0000313" key="6">
    <source>
        <dbReference type="Proteomes" id="UP000198310"/>
    </source>
</evidence>
<reference evidence="6" key="1">
    <citation type="submission" date="2017-06" db="EMBL/GenBank/DDBJ databases">
        <authorList>
            <person name="Varghese N."/>
            <person name="Submissions S."/>
        </authorList>
    </citation>
    <scope>NUCLEOTIDE SEQUENCE [LARGE SCALE GENOMIC DNA]</scope>
    <source>
        <strain evidence="6">DSM 28041</strain>
    </source>
</reference>
<feature type="transmembrane region" description="Helical" evidence="3">
    <location>
        <begin position="816"/>
        <end position="836"/>
    </location>
</feature>
<comment type="similarity">
    <text evidence="1">Belongs to the CcmF/CycK/Ccl1/NrfE/CcsA family.</text>
</comment>
<evidence type="ECO:0000256" key="3">
    <source>
        <dbReference type="SAM" id="Phobius"/>
    </source>
</evidence>
<dbReference type="RefSeq" id="WP_089333603.1">
    <property type="nucleotide sequence ID" value="NZ_FZNS01000009.1"/>
</dbReference>
<dbReference type="AlphaFoldDB" id="A0A238ZNH7"/>
<dbReference type="GO" id="GO:0015232">
    <property type="term" value="F:heme transmembrane transporter activity"/>
    <property type="evidence" value="ECO:0007669"/>
    <property type="project" value="InterPro"/>
</dbReference>
<keyword evidence="3" id="KW-1133">Transmembrane helix</keyword>
<accession>A0A238ZNH7</accession>
<feature type="transmembrane region" description="Helical" evidence="3">
    <location>
        <begin position="275"/>
        <end position="291"/>
    </location>
</feature>
<dbReference type="GO" id="GO:0017004">
    <property type="term" value="P:cytochrome complex assembly"/>
    <property type="evidence" value="ECO:0007669"/>
    <property type="project" value="UniProtKB-KW"/>
</dbReference>
<feature type="transmembrane region" description="Helical" evidence="3">
    <location>
        <begin position="460"/>
        <end position="481"/>
    </location>
</feature>
<dbReference type="GO" id="GO:0016020">
    <property type="term" value="C:membrane"/>
    <property type="evidence" value="ECO:0007669"/>
    <property type="project" value="InterPro"/>
</dbReference>
<organism evidence="5 6">
    <name type="scientific">Hymenobacter mucosus</name>
    <dbReference type="NCBI Taxonomy" id="1411120"/>
    <lineage>
        <taxon>Bacteria</taxon>
        <taxon>Pseudomonadati</taxon>
        <taxon>Bacteroidota</taxon>
        <taxon>Cytophagia</taxon>
        <taxon>Cytophagales</taxon>
        <taxon>Hymenobacteraceae</taxon>
        <taxon>Hymenobacter</taxon>
    </lineage>
</organism>
<evidence type="ECO:0000259" key="4">
    <source>
        <dbReference type="Pfam" id="PF01578"/>
    </source>
</evidence>
<name>A0A238ZNH7_9BACT</name>
<keyword evidence="3" id="KW-0472">Membrane</keyword>
<dbReference type="InterPro" id="IPR003567">
    <property type="entry name" value="Cyt_c_biogenesis"/>
</dbReference>
<evidence type="ECO:0000256" key="1">
    <source>
        <dbReference type="ARBA" id="ARBA00009186"/>
    </source>
</evidence>
<feature type="transmembrane region" description="Helical" evidence="3">
    <location>
        <begin position="130"/>
        <end position="153"/>
    </location>
</feature>
<feature type="transmembrane region" description="Helical" evidence="3">
    <location>
        <begin position="487"/>
        <end position="510"/>
    </location>
</feature>
<evidence type="ECO:0000256" key="2">
    <source>
        <dbReference type="ARBA" id="ARBA00022748"/>
    </source>
</evidence>
<dbReference type="PRINTS" id="PR01410">
    <property type="entry name" value="CCBIOGENESIS"/>
</dbReference>
<feature type="transmembrane region" description="Helical" evidence="3">
    <location>
        <begin position="298"/>
        <end position="317"/>
    </location>
</feature>